<dbReference type="Proteomes" id="UP000294847">
    <property type="component" value="Chromosome 1"/>
</dbReference>
<feature type="compositionally biased region" description="Acidic residues" evidence="1">
    <location>
        <begin position="476"/>
        <end position="495"/>
    </location>
</feature>
<feature type="compositionally biased region" description="Acidic residues" evidence="1">
    <location>
        <begin position="516"/>
        <end position="532"/>
    </location>
</feature>
<evidence type="ECO:0000313" key="3">
    <source>
        <dbReference type="Proteomes" id="UP000294847"/>
    </source>
</evidence>
<dbReference type="InterPro" id="IPR048869">
    <property type="entry name" value="OCRL-1_2_ASH"/>
</dbReference>
<dbReference type="Pfam" id="PF21310">
    <property type="entry name" value="OCRL-like_ASH"/>
    <property type="match status" value="1"/>
</dbReference>
<dbReference type="SMART" id="SM00128">
    <property type="entry name" value="IPPc"/>
    <property type="match status" value="1"/>
</dbReference>
<dbReference type="PANTHER" id="PTHR11200">
    <property type="entry name" value="INOSITOL 5-PHOSPHATASE"/>
    <property type="match status" value="1"/>
</dbReference>
<gene>
    <name evidence="2" type="ORF">PoMZ_10781</name>
</gene>
<dbReference type="InterPro" id="IPR047078">
    <property type="entry name" value="RhoGAP_OCRL1"/>
</dbReference>
<dbReference type="Gene3D" id="2.60.40.10">
    <property type="entry name" value="Immunoglobulins"/>
    <property type="match status" value="1"/>
</dbReference>
<sequence length="1076" mass="117432">MPPSTADAAGMDTDSVDGDAGSSPLSLHRAVHARRDEYIQQHNMRIKIGTWNVAGLQGTDKDLASWFVHGKGVDRRLATLDVARNPAIERQETADSLDDDPNAVRLVGGDKIGLYVLGLQEVVDLNVASQYMRGVYSSSESLSAMDRWKMALEAALPSGYTLIASEQMTGLLLLIYASAEVAPTISNVSTSAVGTGLLGYMGNKGSVAARIVVGEATRMTFVNCHLASGHESTNLERRLWDVGQILSRTQFPAVPLHPGAGGEGGNPEKIGDEDFAFWFGDLNFRLDLPGQDIRRLLLLHTRGEYDVSQKPKDQKDAALDGEEAIVLRTSDSSDDKTETSSNRTGSSVGDHTDRDDDSISLPDPDDFLPDPSDDPASLQATLDSLLPHDQLGKLIKDGKVFQEGWREGAITFLPSYKYDVNTVGLFDSSDKKRAPSWCDRILYRSKKDREAYQKKVREAEESRRRDEELKSRGIVEETEDDEVLFDYDPENDGDDQPAKSTDTNSNSNSSNTNVFDYDEYNENDDADGAEDASEDRIHLDIYTSHQRIQSSDHKPVISVFDINYDAAVPELKANVYADAARELDRAENESRPVITVVVEKSDRDDSHIDGTDAGEAVAINFGDVFYLRKKTSSMTIANTGRVAAKFSFVERPSSDQDPLGVGNSQWLTTSFLRTDLGPQGDSEAVDLGKEVTLEPGETVKAVIEISVDSINLVTHLNDGQVSLEEVLILRVEQGRDHFIPVRAHWMVTCIGRSIDELIRVPDGGIRAFVDELSAKKADGASGSKRVGSIPYDCEVRCAAPKELFKLTEAVETLAERVLADEEMLETEVPRNKGAWPFSDAQPSLAPREPRLVAAVIDHLDQDKAVAEAFEPEVDSIKRLEVVAEVLLIFLQSLTDGIVTISLWAQLEQASISSLTSPSNTAGAAAKVQQEDKATVLDILGAAPNHNISFVFLTTTLAKVIAELTPLTKAETALIRTATSSSTGSAASSMSAMSPLALTRRSLSFRRGPVAGQGAVEALAALEKRQAKERQVADVLARVGKVCRAPVMTKAKEIRAVEDKQRALLELFLRRELYGPD</sequence>
<feature type="compositionally biased region" description="Low complexity" evidence="1">
    <location>
        <begin position="500"/>
        <end position="513"/>
    </location>
</feature>
<feature type="compositionally biased region" description="Basic and acidic residues" evidence="1">
    <location>
        <begin position="451"/>
        <end position="475"/>
    </location>
</feature>
<dbReference type="GO" id="GO:0046856">
    <property type="term" value="P:phosphatidylinositol dephosphorylation"/>
    <property type="evidence" value="ECO:0007669"/>
    <property type="project" value="InterPro"/>
</dbReference>
<organism evidence="2 3">
    <name type="scientific">Pyricularia oryzae</name>
    <name type="common">Rice blast fungus</name>
    <name type="synonym">Magnaporthe oryzae</name>
    <dbReference type="NCBI Taxonomy" id="318829"/>
    <lineage>
        <taxon>Eukaryota</taxon>
        <taxon>Fungi</taxon>
        <taxon>Dikarya</taxon>
        <taxon>Ascomycota</taxon>
        <taxon>Pezizomycotina</taxon>
        <taxon>Sordariomycetes</taxon>
        <taxon>Sordariomycetidae</taxon>
        <taxon>Magnaporthales</taxon>
        <taxon>Pyriculariaceae</taxon>
        <taxon>Pyricularia</taxon>
    </lineage>
</organism>
<accession>A0A4P7N516</accession>
<dbReference type="CDD" id="cd04380">
    <property type="entry name" value="RhoGAP_OCRL1"/>
    <property type="match status" value="1"/>
</dbReference>
<dbReference type="EMBL" id="CP034204">
    <property type="protein sequence ID" value="QBZ55064.1"/>
    <property type="molecule type" value="Genomic_DNA"/>
</dbReference>
<evidence type="ECO:0000313" key="2">
    <source>
        <dbReference type="EMBL" id="QBZ55064.1"/>
    </source>
</evidence>
<dbReference type="InterPro" id="IPR036691">
    <property type="entry name" value="Endo/exonu/phosph_ase_sf"/>
</dbReference>
<dbReference type="Gene3D" id="3.60.10.10">
    <property type="entry name" value="Endonuclease/exonuclease/phosphatase"/>
    <property type="match status" value="1"/>
</dbReference>
<evidence type="ECO:0000256" key="1">
    <source>
        <dbReference type="SAM" id="MobiDB-lite"/>
    </source>
</evidence>
<dbReference type="Pfam" id="PF22669">
    <property type="entry name" value="Exo_endo_phos2"/>
    <property type="match status" value="2"/>
</dbReference>
<feature type="region of interest" description="Disordered" evidence="1">
    <location>
        <begin position="327"/>
        <end position="378"/>
    </location>
</feature>
<reference evidence="2 3" key="1">
    <citation type="journal article" date="2019" name="Mol. Biol. Evol.">
        <title>Blast fungal genomes show frequent chromosomal changes, gene gains and losses, and effector gene turnover.</title>
        <authorList>
            <person name="Gomez Luciano L.B."/>
            <person name="Jason Tsai I."/>
            <person name="Chuma I."/>
            <person name="Tosa Y."/>
            <person name="Chen Y.H."/>
            <person name="Li J.Y."/>
            <person name="Li M.Y."/>
            <person name="Jade Lu M.Y."/>
            <person name="Nakayashiki H."/>
            <person name="Li W.H."/>
        </authorList>
    </citation>
    <scope>NUCLEOTIDE SEQUENCE [LARGE SCALE GENOMIC DNA]</scope>
    <source>
        <strain evidence="2">MZ5-1-6</strain>
    </source>
</reference>
<name>A0A4P7N516_PYROR</name>
<dbReference type="GO" id="GO:0004439">
    <property type="term" value="F:phosphatidylinositol-4,5-bisphosphate 5-phosphatase activity"/>
    <property type="evidence" value="ECO:0007669"/>
    <property type="project" value="TreeGrafter"/>
</dbReference>
<feature type="region of interest" description="Disordered" evidence="1">
    <location>
        <begin position="451"/>
        <end position="532"/>
    </location>
</feature>
<dbReference type="SUPFAM" id="SSF56219">
    <property type="entry name" value="DNase I-like"/>
    <property type="match status" value="1"/>
</dbReference>
<proteinExistence type="predicted"/>
<protein>
    <submittedName>
        <fullName evidence="2">Uncharacterized protein</fullName>
    </submittedName>
</protein>
<dbReference type="InterPro" id="IPR013783">
    <property type="entry name" value="Ig-like_fold"/>
</dbReference>
<feature type="compositionally biased region" description="Acidic residues" evidence="1">
    <location>
        <begin position="355"/>
        <end position="373"/>
    </location>
</feature>
<dbReference type="AlphaFoldDB" id="A0A4P7N516"/>
<dbReference type="InterPro" id="IPR046985">
    <property type="entry name" value="IP5"/>
</dbReference>
<feature type="region of interest" description="Disordered" evidence="1">
    <location>
        <begin position="1"/>
        <end position="26"/>
    </location>
</feature>
<dbReference type="PANTHER" id="PTHR11200:SF300">
    <property type="entry name" value="TYPE II INOSITOL 1,4,5-TRISPHOSPHATE 5-PHOSPHATASE"/>
    <property type="match status" value="1"/>
</dbReference>
<dbReference type="InterPro" id="IPR000300">
    <property type="entry name" value="IPPc"/>
</dbReference>